<sequence precursor="true">MKIMKKLLPLLAITLSFWSAQAQPSADYKRTEDVIYSRKFGSALTMDIFQPAKPNGIGILWTVSGGFFSSHEAINPGAYRPLLERGYTVFAVVHGSQPKYTIPEIELDIHRAVRFVRHNAAKYSIDPDHIGITGSSAGAHLSLTIGTQGAPGDPNSKDPIDRESSAVQCVACFYPPTDFLNWSKEGDDGVGFGPTIRHQAAFGPRSYSPESRLTLGHEISPIYFVTKNMAPTLVLHGDSDHEVPLYQAQIFEQRCKELGAPYKLIIKQGKDHGWPGMETDLKVFADWFDENLRGLKTTASSQGKN</sequence>
<keyword evidence="2" id="KW-0732">Signal</keyword>
<keyword evidence="1 4" id="KW-0378">Hydrolase</keyword>
<dbReference type="Gene3D" id="3.40.50.1820">
    <property type="entry name" value="alpha/beta hydrolase"/>
    <property type="match status" value="1"/>
</dbReference>
<dbReference type="EMBL" id="ABOX02000083">
    <property type="protein sequence ID" value="EEF57146.1"/>
    <property type="molecule type" value="Genomic_DNA"/>
</dbReference>
<evidence type="ECO:0000256" key="2">
    <source>
        <dbReference type="SAM" id="SignalP"/>
    </source>
</evidence>
<dbReference type="InterPro" id="IPR050300">
    <property type="entry name" value="GDXG_lipolytic_enzyme"/>
</dbReference>
<dbReference type="STRING" id="320771.Cflav_PD0173"/>
<accession>B9XSM7</accession>
<feature type="signal peptide" evidence="2">
    <location>
        <begin position="1"/>
        <end position="22"/>
    </location>
</feature>
<feature type="chain" id="PRO_5002893419" evidence="2">
    <location>
        <begin position="23"/>
        <end position="305"/>
    </location>
</feature>
<evidence type="ECO:0000259" key="3">
    <source>
        <dbReference type="Pfam" id="PF20434"/>
    </source>
</evidence>
<dbReference type="AlphaFoldDB" id="B9XSM7"/>
<keyword evidence="5" id="KW-1185">Reference proteome</keyword>
<dbReference type="Proteomes" id="UP000003688">
    <property type="component" value="Unassembled WGS sequence"/>
</dbReference>
<dbReference type="PANTHER" id="PTHR48081:SF13">
    <property type="entry name" value="ALPHA_BETA HYDROLASE"/>
    <property type="match status" value="1"/>
</dbReference>
<evidence type="ECO:0000313" key="5">
    <source>
        <dbReference type="Proteomes" id="UP000003688"/>
    </source>
</evidence>
<reference evidence="4 5" key="1">
    <citation type="journal article" date="2011" name="J. Bacteriol.">
        <title>Genome sequence of 'Pedosphaera parvula' Ellin514, an aerobic Verrucomicrobial isolate from pasture soil.</title>
        <authorList>
            <person name="Kant R."/>
            <person name="van Passel M.W."/>
            <person name="Sangwan P."/>
            <person name="Palva A."/>
            <person name="Lucas S."/>
            <person name="Copeland A."/>
            <person name="Lapidus A."/>
            <person name="Glavina Del Rio T."/>
            <person name="Dalin E."/>
            <person name="Tice H."/>
            <person name="Bruce D."/>
            <person name="Goodwin L."/>
            <person name="Pitluck S."/>
            <person name="Chertkov O."/>
            <person name="Larimer F.W."/>
            <person name="Land M.L."/>
            <person name="Hauser L."/>
            <person name="Brettin T.S."/>
            <person name="Detter J.C."/>
            <person name="Han S."/>
            <person name="de Vos W.M."/>
            <person name="Janssen P.H."/>
            <person name="Smidt H."/>
        </authorList>
    </citation>
    <scope>NUCLEOTIDE SEQUENCE [LARGE SCALE GENOMIC DNA]</scope>
    <source>
        <strain evidence="4 5">Ellin514</strain>
    </source>
</reference>
<dbReference type="PANTHER" id="PTHR48081">
    <property type="entry name" value="AB HYDROLASE SUPERFAMILY PROTEIN C4A8.06C"/>
    <property type="match status" value="1"/>
</dbReference>
<dbReference type="SUPFAM" id="SSF53474">
    <property type="entry name" value="alpha/beta-Hydrolases"/>
    <property type="match status" value="1"/>
</dbReference>
<dbReference type="InterPro" id="IPR049492">
    <property type="entry name" value="BD-FAE-like_dom"/>
</dbReference>
<dbReference type="GO" id="GO:0016787">
    <property type="term" value="F:hydrolase activity"/>
    <property type="evidence" value="ECO:0007669"/>
    <property type="project" value="UniProtKB-KW"/>
</dbReference>
<evidence type="ECO:0000256" key="1">
    <source>
        <dbReference type="ARBA" id="ARBA00022801"/>
    </source>
</evidence>
<feature type="domain" description="BD-FAE-like" evidence="3">
    <location>
        <begin position="46"/>
        <end position="253"/>
    </location>
</feature>
<protein>
    <submittedName>
        <fullName evidence="4">Alpha/beta hydrolase domain-containing protein</fullName>
    </submittedName>
</protein>
<dbReference type="Pfam" id="PF20434">
    <property type="entry name" value="BD-FAE"/>
    <property type="match status" value="1"/>
</dbReference>
<dbReference type="InterPro" id="IPR029058">
    <property type="entry name" value="AB_hydrolase_fold"/>
</dbReference>
<comment type="caution">
    <text evidence="4">The sequence shown here is derived from an EMBL/GenBank/DDBJ whole genome shotgun (WGS) entry which is preliminary data.</text>
</comment>
<gene>
    <name evidence="4" type="ORF">Cflav_PD0173</name>
</gene>
<proteinExistence type="predicted"/>
<evidence type="ECO:0000313" key="4">
    <source>
        <dbReference type="EMBL" id="EEF57146.1"/>
    </source>
</evidence>
<name>B9XSM7_PEDPL</name>
<organism evidence="4 5">
    <name type="scientific">Pedosphaera parvula (strain Ellin514)</name>
    <dbReference type="NCBI Taxonomy" id="320771"/>
    <lineage>
        <taxon>Bacteria</taxon>
        <taxon>Pseudomonadati</taxon>
        <taxon>Verrucomicrobiota</taxon>
        <taxon>Pedosphaerae</taxon>
        <taxon>Pedosphaerales</taxon>
        <taxon>Pedosphaeraceae</taxon>
        <taxon>Pedosphaera</taxon>
    </lineage>
</organism>